<evidence type="ECO:0000313" key="3">
    <source>
        <dbReference type="EMBL" id="PCI29887.1"/>
    </source>
</evidence>
<feature type="region of interest" description="Disordered" evidence="2">
    <location>
        <begin position="88"/>
        <end position="125"/>
    </location>
</feature>
<name>A0A2A4TA87_9DELT</name>
<feature type="compositionally biased region" description="Basic residues" evidence="2">
    <location>
        <begin position="88"/>
        <end position="97"/>
    </location>
</feature>
<dbReference type="GO" id="GO:0022627">
    <property type="term" value="C:cytosolic small ribosomal subunit"/>
    <property type="evidence" value="ECO:0007669"/>
    <property type="project" value="TreeGrafter"/>
</dbReference>
<feature type="compositionally biased region" description="Basic and acidic residues" evidence="2">
    <location>
        <begin position="98"/>
        <end position="107"/>
    </location>
</feature>
<dbReference type="InterPro" id="IPR003489">
    <property type="entry name" value="RHF/RaiA"/>
</dbReference>
<comment type="caution">
    <text evidence="3">The sequence shown here is derived from an EMBL/GenBank/DDBJ whole genome shotgun (WGS) entry which is preliminary data.</text>
</comment>
<evidence type="ECO:0000256" key="2">
    <source>
        <dbReference type="SAM" id="MobiDB-lite"/>
    </source>
</evidence>
<dbReference type="PANTHER" id="PTHR33231">
    <property type="entry name" value="30S RIBOSOMAL PROTEIN"/>
    <property type="match status" value="1"/>
</dbReference>
<proteinExistence type="predicted"/>
<protein>
    <submittedName>
        <fullName evidence="3">Ribosomal subunit interface protein</fullName>
    </submittedName>
</protein>
<dbReference type="CDD" id="cd00552">
    <property type="entry name" value="RaiA"/>
    <property type="match status" value="1"/>
</dbReference>
<dbReference type="GO" id="GO:0043024">
    <property type="term" value="F:ribosomal small subunit binding"/>
    <property type="evidence" value="ECO:0007669"/>
    <property type="project" value="TreeGrafter"/>
</dbReference>
<accession>A0A2A4TA87</accession>
<keyword evidence="1" id="KW-0810">Translation regulation</keyword>
<dbReference type="GO" id="GO:0045900">
    <property type="term" value="P:negative regulation of translational elongation"/>
    <property type="evidence" value="ECO:0007669"/>
    <property type="project" value="TreeGrafter"/>
</dbReference>
<reference evidence="4" key="1">
    <citation type="submission" date="2017-08" db="EMBL/GenBank/DDBJ databases">
        <title>A dynamic microbial community with high functional redundancy inhabits the cold, oxic subseafloor aquifer.</title>
        <authorList>
            <person name="Tully B.J."/>
            <person name="Wheat C.G."/>
            <person name="Glazer B.T."/>
            <person name="Huber J.A."/>
        </authorList>
    </citation>
    <scope>NUCLEOTIDE SEQUENCE [LARGE SCALE GENOMIC DNA]</scope>
</reference>
<sequence>MDVTISAKQMELTDALRNSIEERVARLTKFSDHNLIADVHLGVDKHRHHIHITIKGNGYYFNADAEDPSTMYKAIDMAVDKLEKQFRRGKHDHHNAKRGKEALRQDELTTDITAGQTEETIEEVN</sequence>
<organism evidence="3 4">
    <name type="scientific">SAR324 cluster bacterium</name>
    <dbReference type="NCBI Taxonomy" id="2024889"/>
    <lineage>
        <taxon>Bacteria</taxon>
        <taxon>Deltaproteobacteria</taxon>
        <taxon>SAR324 cluster</taxon>
    </lineage>
</organism>
<evidence type="ECO:0000256" key="1">
    <source>
        <dbReference type="ARBA" id="ARBA00022845"/>
    </source>
</evidence>
<dbReference type="EMBL" id="NVSR01000009">
    <property type="protein sequence ID" value="PCI29887.1"/>
    <property type="molecule type" value="Genomic_DNA"/>
</dbReference>
<dbReference type="InterPro" id="IPR036567">
    <property type="entry name" value="RHF-like"/>
</dbReference>
<dbReference type="PANTHER" id="PTHR33231:SF1">
    <property type="entry name" value="30S RIBOSOMAL PROTEIN"/>
    <property type="match status" value="1"/>
</dbReference>
<dbReference type="Pfam" id="PF02482">
    <property type="entry name" value="Ribosomal_S30AE"/>
    <property type="match status" value="1"/>
</dbReference>
<evidence type="ECO:0000313" key="4">
    <source>
        <dbReference type="Proteomes" id="UP000218113"/>
    </source>
</evidence>
<dbReference type="AlphaFoldDB" id="A0A2A4TA87"/>
<gene>
    <name evidence="3" type="primary">raiA</name>
    <name evidence="3" type="ORF">COB67_02970</name>
</gene>
<dbReference type="SUPFAM" id="SSF69754">
    <property type="entry name" value="Ribosome binding protein Y (YfiA homologue)"/>
    <property type="match status" value="1"/>
</dbReference>
<dbReference type="NCBIfam" id="TIGR00741">
    <property type="entry name" value="yfiA"/>
    <property type="match status" value="1"/>
</dbReference>
<dbReference type="InterPro" id="IPR050574">
    <property type="entry name" value="HPF/YfiA_ribosome-assoc"/>
</dbReference>
<dbReference type="Gene3D" id="3.30.160.100">
    <property type="entry name" value="Ribosome hibernation promotion factor-like"/>
    <property type="match status" value="1"/>
</dbReference>
<dbReference type="Proteomes" id="UP000218113">
    <property type="component" value="Unassembled WGS sequence"/>
</dbReference>